<dbReference type="AlphaFoldDB" id="A0A328N752"/>
<dbReference type="RefSeq" id="WP_112583175.1">
    <property type="nucleotide sequence ID" value="NZ_PYAA01000008.1"/>
</dbReference>
<evidence type="ECO:0000313" key="1">
    <source>
        <dbReference type="EMBL" id="RAO04326.1"/>
    </source>
</evidence>
<accession>A0A328N752</accession>
<protein>
    <submittedName>
        <fullName evidence="1">Uncharacterized protein</fullName>
    </submittedName>
</protein>
<reference evidence="1 2" key="1">
    <citation type="submission" date="2018-03" db="EMBL/GenBank/DDBJ databases">
        <title>Defining the species Micromonospora saelicesensis and Micromonospora noduli under the framework of genomics.</title>
        <authorList>
            <person name="Riesco R."/>
            <person name="Trujillo M.E."/>
        </authorList>
    </citation>
    <scope>NUCLEOTIDE SEQUENCE [LARGE SCALE GENOMIC DNA]</scope>
    <source>
        <strain evidence="1 2">LAH08</strain>
    </source>
</reference>
<evidence type="ECO:0000313" key="2">
    <source>
        <dbReference type="Proteomes" id="UP000248966"/>
    </source>
</evidence>
<sequence length="399" mass="43710">MRSLTFSDDKDNEREWIPGGPTDALGAFLDFIDEHRADDNALFCITDERDEGLILWLDHGIVARVTGGQESRTEFRLVNAGDFRKLAFMFIRGGFVKLGRYGPWWPDVPSAMRTQLRLDFDRSVLRRTHPRELCHRLAVLTYIDGREPTTVAGFTHYGFGEGSGDSVDGWFAAGGRGLVVTFDSGSPLASIDDAHARAALYDGVPPDLLALVRHMPQPGTVRTSAHPNGGMLVAATGIFTYSGPCMMSEGLLVRLQGDQLGVEDAQVGRLLERFLALEDFTPAAVAQAAPWWNDDDIARGFAAAAALSGEPSLTAPLDRDAVDRFCRIWADSGYNDPWGVHYVFFDCRTLEEAGEARDELLSLIQALGLERVDAPAGSGSGEVWVRSDPRIDAELGHWA</sequence>
<proteinExistence type="predicted"/>
<gene>
    <name evidence="1" type="ORF">LAH08_01674</name>
</gene>
<dbReference type="Proteomes" id="UP000248966">
    <property type="component" value="Unassembled WGS sequence"/>
</dbReference>
<comment type="caution">
    <text evidence="1">The sequence shown here is derived from an EMBL/GenBank/DDBJ whole genome shotgun (WGS) entry which is preliminary data.</text>
</comment>
<dbReference type="InterPro" id="IPR045937">
    <property type="entry name" value="DUF6357"/>
</dbReference>
<organism evidence="1 2">
    <name type="scientific">Micromonospora noduli</name>
    <dbReference type="NCBI Taxonomy" id="709876"/>
    <lineage>
        <taxon>Bacteria</taxon>
        <taxon>Bacillati</taxon>
        <taxon>Actinomycetota</taxon>
        <taxon>Actinomycetes</taxon>
        <taxon>Micromonosporales</taxon>
        <taxon>Micromonosporaceae</taxon>
        <taxon>Micromonospora</taxon>
    </lineage>
</organism>
<name>A0A328N752_9ACTN</name>
<dbReference type="Pfam" id="PF19884">
    <property type="entry name" value="DUF6357"/>
    <property type="match status" value="1"/>
</dbReference>
<dbReference type="EMBL" id="PYAA01000008">
    <property type="protein sequence ID" value="RAO04326.1"/>
    <property type="molecule type" value="Genomic_DNA"/>
</dbReference>